<dbReference type="Proteomes" id="UP000006729">
    <property type="component" value="Chromosome 6"/>
</dbReference>
<name>A0ACC0SUT0_POPTR</name>
<dbReference type="EMBL" id="CM009295">
    <property type="protein sequence ID" value="KAI9393011.1"/>
    <property type="molecule type" value="Genomic_DNA"/>
</dbReference>
<protein>
    <submittedName>
        <fullName evidence="1">Uncharacterized protein</fullName>
    </submittedName>
</protein>
<organism evidence="1 2">
    <name type="scientific">Populus trichocarpa</name>
    <name type="common">Western balsam poplar</name>
    <name type="synonym">Populus balsamifera subsp. trichocarpa</name>
    <dbReference type="NCBI Taxonomy" id="3694"/>
    <lineage>
        <taxon>Eukaryota</taxon>
        <taxon>Viridiplantae</taxon>
        <taxon>Streptophyta</taxon>
        <taxon>Embryophyta</taxon>
        <taxon>Tracheophyta</taxon>
        <taxon>Spermatophyta</taxon>
        <taxon>Magnoliopsida</taxon>
        <taxon>eudicotyledons</taxon>
        <taxon>Gunneridae</taxon>
        <taxon>Pentapetalae</taxon>
        <taxon>rosids</taxon>
        <taxon>fabids</taxon>
        <taxon>Malpighiales</taxon>
        <taxon>Salicaceae</taxon>
        <taxon>Saliceae</taxon>
        <taxon>Populus</taxon>
    </lineage>
</organism>
<proteinExistence type="predicted"/>
<comment type="caution">
    <text evidence="1">The sequence shown here is derived from an EMBL/GenBank/DDBJ whole genome shotgun (WGS) entry which is preliminary data.</text>
</comment>
<sequence>MRRYGYKDEYKTIFTTKISDKSSYYPVSSSSSGRSLDHGAACLWALVEGDGCGLLPSFGGCGGDRRSRGSVEMGGAGSRLFSRLLWLRGKPGAEGEDGGRIGAAAGVRPLLRSTVKNMGLWPLKLRWRQGERSVAGWKENVAAASWLLAETNERLRGKKRNRGNRVDGGAGTAELLGEGEFERRRGRRTGPAAEKRRKWGRRLEWEEEGAGTGWRGKTQNVGGGSS</sequence>
<accession>A0ACC0SUT0</accession>
<reference evidence="1 2" key="1">
    <citation type="journal article" date="2006" name="Science">
        <title>The genome of black cottonwood, Populus trichocarpa (Torr. &amp; Gray).</title>
        <authorList>
            <person name="Tuskan G.A."/>
            <person name="Difazio S."/>
            <person name="Jansson S."/>
            <person name="Bohlmann J."/>
            <person name="Grigoriev I."/>
            <person name="Hellsten U."/>
            <person name="Putnam N."/>
            <person name="Ralph S."/>
            <person name="Rombauts S."/>
            <person name="Salamov A."/>
            <person name="Schein J."/>
            <person name="Sterck L."/>
            <person name="Aerts A."/>
            <person name="Bhalerao R.R."/>
            <person name="Bhalerao R.P."/>
            <person name="Blaudez D."/>
            <person name="Boerjan W."/>
            <person name="Brun A."/>
            <person name="Brunner A."/>
            <person name="Busov V."/>
            <person name="Campbell M."/>
            <person name="Carlson J."/>
            <person name="Chalot M."/>
            <person name="Chapman J."/>
            <person name="Chen G.L."/>
            <person name="Cooper D."/>
            <person name="Coutinho P.M."/>
            <person name="Couturier J."/>
            <person name="Covert S."/>
            <person name="Cronk Q."/>
            <person name="Cunningham R."/>
            <person name="Davis J."/>
            <person name="Degroeve S."/>
            <person name="Dejardin A."/>
            <person name="Depamphilis C."/>
            <person name="Detter J."/>
            <person name="Dirks B."/>
            <person name="Dubchak I."/>
            <person name="Duplessis S."/>
            <person name="Ehlting J."/>
            <person name="Ellis B."/>
            <person name="Gendler K."/>
            <person name="Goodstein D."/>
            <person name="Gribskov M."/>
            <person name="Grimwood J."/>
            <person name="Groover A."/>
            <person name="Gunter L."/>
            <person name="Hamberger B."/>
            <person name="Heinze B."/>
            <person name="Helariutta Y."/>
            <person name="Henrissat B."/>
            <person name="Holligan D."/>
            <person name="Holt R."/>
            <person name="Huang W."/>
            <person name="Islam-Faridi N."/>
            <person name="Jones S."/>
            <person name="Jones-Rhoades M."/>
            <person name="Jorgensen R."/>
            <person name="Joshi C."/>
            <person name="Kangasjarvi J."/>
            <person name="Karlsson J."/>
            <person name="Kelleher C."/>
            <person name="Kirkpatrick R."/>
            <person name="Kirst M."/>
            <person name="Kohler A."/>
            <person name="Kalluri U."/>
            <person name="Larimer F."/>
            <person name="Leebens-Mack J."/>
            <person name="Leple J.C."/>
            <person name="Locascio P."/>
            <person name="Lou Y."/>
            <person name="Lucas S."/>
            <person name="Martin F."/>
            <person name="Montanini B."/>
            <person name="Napoli C."/>
            <person name="Nelson D.R."/>
            <person name="Nelson C."/>
            <person name="Nieminen K."/>
            <person name="Nilsson O."/>
            <person name="Pereda V."/>
            <person name="Peter G."/>
            <person name="Philippe R."/>
            <person name="Pilate G."/>
            <person name="Poliakov A."/>
            <person name="Razumovskaya J."/>
            <person name="Richardson P."/>
            <person name="Rinaldi C."/>
            <person name="Ritland K."/>
            <person name="Rouze P."/>
            <person name="Ryaboy D."/>
            <person name="Schmutz J."/>
            <person name="Schrader J."/>
            <person name="Segerman B."/>
            <person name="Shin H."/>
            <person name="Siddiqui A."/>
            <person name="Sterky F."/>
            <person name="Terry A."/>
            <person name="Tsai C.J."/>
            <person name="Uberbacher E."/>
            <person name="Unneberg P."/>
            <person name="Vahala J."/>
            <person name="Wall K."/>
            <person name="Wessler S."/>
            <person name="Yang G."/>
            <person name="Yin T."/>
            <person name="Douglas C."/>
            <person name="Marra M."/>
            <person name="Sandberg G."/>
            <person name="Van de Peer Y."/>
            <person name="Rokhsar D."/>
        </authorList>
    </citation>
    <scope>NUCLEOTIDE SEQUENCE [LARGE SCALE GENOMIC DNA]</scope>
    <source>
        <strain evidence="2">cv. Nisqually</strain>
    </source>
</reference>
<keyword evidence="2" id="KW-1185">Reference proteome</keyword>
<evidence type="ECO:0000313" key="1">
    <source>
        <dbReference type="EMBL" id="KAI9393011.1"/>
    </source>
</evidence>
<evidence type="ECO:0000313" key="2">
    <source>
        <dbReference type="Proteomes" id="UP000006729"/>
    </source>
</evidence>
<gene>
    <name evidence="1" type="ORF">POPTR_006G171212v4</name>
</gene>